<evidence type="ECO:0000313" key="7">
    <source>
        <dbReference type="EMBL" id="KKU03343.1"/>
    </source>
</evidence>
<dbReference type="PANTHER" id="PTHR46111">
    <property type="entry name" value="RIBOSOMAL RNA SMALL SUBUNIT METHYLTRANSFERASE I"/>
    <property type="match status" value="1"/>
</dbReference>
<evidence type="ECO:0000256" key="4">
    <source>
        <dbReference type="ARBA" id="ARBA00022679"/>
    </source>
</evidence>
<comment type="caution">
    <text evidence="7">The sequence shown here is derived from an EMBL/GenBank/DDBJ whole genome shotgun (WGS) entry which is preliminary data.</text>
</comment>
<dbReference type="InterPro" id="IPR035996">
    <property type="entry name" value="4pyrrol_Methylase_sf"/>
</dbReference>
<dbReference type="Gene3D" id="3.40.1010.10">
    <property type="entry name" value="Cobalt-precorrin-4 Transmethylase, Domain 1"/>
    <property type="match status" value="1"/>
</dbReference>
<dbReference type="InterPro" id="IPR018063">
    <property type="entry name" value="SAM_MeTrfase_RsmI_CS"/>
</dbReference>
<dbReference type="GO" id="GO:0032259">
    <property type="term" value="P:methylation"/>
    <property type="evidence" value="ECO:0007669"/>
    <property type="project" value="UniProtKB-KW"/>
</dbReference>
<dbReference type="PATRIC" id="fig|1618366.3.peg.278"/>
<evidence type="ECO:0000256" key="3">
    <source>
        <dbReference type="ARBA" id="ARBA00022603"/>
    </source>
</evidence>
<evidence type="ECO:0000256" key="2">
    <source>
        <dbReference type="ARBA" id="ARBA00022552"/>
    </source>
</evidence>
<dbReference type="InterPro" id="IPR000878">
    <property type="entry name" value="4pyrrol_Mease"/>
</dbReference>
<evidence type="ECO:0000256" key="1">
    <source>
        <dbReference type="ARBA" id="ARBA00022490"/>
    </source>
</evidence>
<gene>
    <name evidence="7" type="ORF">UX05_C0002G0099</name>
</gene>
<protein>
    <submittedName>
        <fullName evidence="7">Ribosomal RNA small subunit methyltransferase I</fullName>
    </submittedName>
</protein>
<dbReference type="AlphaFoldDB" id="A0A0G1PD36"/>
<proteinExistence type="predicted"/>
<feature type="domain" description="Tetrapyrrole methylase" evidence="6">
    <location>
        <begin position="4"/>
        <end position="195"/>
    </location>
</feature>
<reference evidence="7 8" key="1">
    <citation type="journal article" date="2015" name="Nature">
        <title>rRNA introns, odd ribosomes, and small enigmatic genomes across a large radiation of phyla.</title>
        <authorList>
            <person name="Brown C.T."/>
            <person name="Hug L.A."/>
            <person name="Thomas B.C."/>
            <person name="Sharon I."/>
            <person name="Castelle C.J."/>
            <person name="Singh A."/>
            <person name="Wilkins M.J."/>
            <person name="Williams K.H."/>
            <person name="Banfield J.F."/>
        </authorList>
    </citation>
    <scope>NUCLEOTIDE SEQUENCE [LARGE SCALE GENOMIC DNA]</scope>
</reference>
<dbReference type="PANTHER" id="PTHR46111:SF1">
    <property type="entry name" value="RIBOSOMAL RNA SMALL SUBUNIT METHYLTRANSFERASE I"/>
    <property type="match status" value="1"/>
</dbReference>
<dbReference type="PIRSF" id="PIRSF005917">
    <property type="entry name" value="MTase_YraL"/>
    <property type="match status" value="1"/>
</dbReference>
<dbReference type="PROSITE" id="PS01296">
    <property type="entry name" value="RSMI"/>
    <property type="match status" value="1"/>
</dbReference>
<sequence length="223" mass="24792">MGILYVVATPIGNLEDITVRAVKILLTAKVIACEDTRKTGQLIKILFDRYKFLINLIDLIPKKYISVRDWNEAGSVETLIKELQKGDVALVSDAGTPLISDPGYKVVSIVRAAGFPVVPVPGPSALTAALSAAGLPTDKFMFLGFWKDKYEIFPDMTTVIYESPVRMLKTLKLLRERYPAADIVVARELTKIHEYIGPDDGVYRGEITILVNYARSSKRGREF</sequence>
<dbReference type="Proteomes" id="UP000034264">
    <property type="component" value="Unassembled WGS sequence"/>
</dbReference>
<keyword evidence="4 7" id="KW-0808">Transferase</keyword>
<keyword evidence="3 7" id="KW-0489">Methyltransferase</keyword>
<dbReference type="SUPFAM" id="SSF53790">
    <property type="entry name" value="Tetrapyrrole methylase"/>
    <property type="match status" value="1"/>
</dbReference>
<dbReference type="InterPro" id="IPR014777">
    <property type="entry name" value="4pyrrole_Mease_sub1"/>
</dbReference>
<dbReference type="InterPro" id="IPR014776">
    <property type="entry name" value="4pyrrole_Mease_sub2"/>
</dbReference>
<dbReference type="Pfam" id="PF00590">
    <property type="entry name" value="TP_methylase"/>
    <property type="match status" value="1"/>
</dbReference>
<dbReference type="GO" id="GO:0006364">
    <property type="term" value="P:rRNA processing"/>
    <property type="evidence" value="ECO:0007669"/>
    <property type="project" value="UniProtKB-KW"/>
</dbReference>
<evidence type="ECO:0000259" key="6">
    <source>
        <dbReference type="Pfam" id="PF00590"/>
    </source>
</evidence>
<dbReference type="NCBIfam" id="TIGR00096">
    <property type="entry name" value="16S rRNA (cytidine(1402)-2'-O)-methyltransferase"/>
    <property type="match status" value="1"/>
</dbReference>
<evidence type="ECO:0000313" key="8">
    <source>
        <dbReference type="Proteomes" id="UP000034264"/>
    </source>
</evidence>
<evidence type="ECO:0000256" key="5">
    <source>
        <dbReference type="ARBA" id="ARBA00022691"/>
    </source>
</evidence>
<dbReference type="GO" id="GO:0008168">
    <property type="term" value="F:methyltransferase activity"/>
    <property type="evidence" value="ECO:0007669"/>
    <property type="project" value="UniProtKB-KW"/>
</dbReference>
<dbReference type="InterPro" id="IPR008189">
    <property type="entry name" value="rRNA_ssu_MeTfrase_I"/>
</dbReference>
<accession>A0A0G1PD36</accession>
<keyword evidence="2" id="KW-0698">rRNA processing</keyword>
<dbReference type="EMBL" id="LCKS01000002">
    <property type="protein sequence ID" value="KKU03343.1"/>
    <property type="molecule type" value="Genomic_DNA"/>
</dbReference>
<keyword evidence="5" id="KW-0949">S-adenosyl-L-methionine</keyword>
<organism evidence="7 8">
    <name type="scientific">Candidatus Amesbacteria bacterium GW2011_GWC2_45_19</name>
    <dbReference type="NCBI Taxonomy" id="1618366"/>
    <lineage>
        <taxon>Bacteria</taxon>
        <taxon>Candidatus Amesiibacteriota</taxon>
    </lineage>
</organism>
<keyword evidence="1" id="KW-0963">Cytoplasm</keyword>
<name>A0A0G1PD36_9BACT</name>
<dbReference type="Gene3D" id="3.30.950.10">
    <property type="entry name" value="Methyltransferase, Cobalt-precorrin-4 Transmethylase, Domain 2"/>
    <property type="match status" value="1"/>
</dbReference>
<dbReference type="CDD" id="cd11648">
    <property type="entry name" value="RsmI"/>
    <property type="match status" value="1"/>
</dbReference>